<evidence type="ECO:0000256" key="5">
    <source>
        <dbReference type="ARBA" id="ARBA00021901"/>
    </source>
</evidence>
<dbReference type="Pfam" id="PF02910">
    <property type="entry name" value="Succ_DH_flav_C"/>
    <property type="match status" value="1"/>
</dbReference>
<sequence length="495" mass="51559">MTHVLVVGSGVAGLTAALHARAAGANVTVVTKRRADDAATSSAQGGIAGVVFPGDTHESHERDTLRAASGIADEAAVSLLVRDGTDRIAELIDRGVAFDRSPSGELAGGLEGAHSFARILHAGGDATGREIQRALLAATRAESITIRENLTLVDLVIVNGVTTGADVMSAAGVVTRISADAVVLATGGAGQAYAHTTNPSVATGDGIAAAIRAGAAVRDMEFVQFHPTTLADGGTFLVSEAVRGEGAVLIDESGRRFTADAHPDAELAPRDVVARAIAEAEASQDGRPVLLDATALGSEFLARRFPTIDRAVRERGLDWGRHPIAVRPAAHYLMGGVEADLRGRTSVERLFAAGEVARTGVHGANRLASNSLLEGAVFGAIAGRTAAAVAPNRSRRSRPISRTVPARRHAAFDRGKLQQLMWESAGLVRSGERLGAASRTIDAWLHDVPEPVSPREVEDRNLLIVSRAIVHAAIVRRDSVGAHVRSDTERSLEAA</sequence>
<evidence type="ECO:0000256" key="3">
    <source>
        <dbReference type="ARBA" id="ARBA00008562"/>
    </source>
</evidence>
<evidence type="ECO:0000256" key="12">
    <source>
        <dbReference type="NCBIfam" id="TIGR00551"/>
    </source>
</evidence>
<proteinExistence type="inferred from homology"/>
<dbReference type="SUPFAM" id="SSF46977">
    <property type="entry name" value="Succinate dehydrogenase/fumarate reductase flavoprotein C-terminal domain"/>
    <property type="match status" value="1"/>
</dbReference>
<dbReference type="EMBL" id="JAGIOL010000001">
    <property type="protein sequence ID" value="MBP2437726.1"/>
    <property type="molecule type" value="Genomic_DNA"/>
</dbReference>
<dbReference type="Pfam" id="PF00890">
    <property type="entry name" value="FAD_binding_2"/>
    <property type="match status" value="1"/>
</dbReference>
<dbReference type="Gene3D" id="3.90.700.10">
    <property type="entry name" value="Succinate dehydrogenase/fumarate reductase flavoprotein, catalytic domain"/>
    <property type="match status" value="1"/>
</dbReference>
<dbReference type="NCBIfam" id="TIGR00551">
    <property type="entry name" value="nadB"/>
    <property type="match status" value="1"/>
</dbReference>
<keyword evidence="6 13" id="KW-0285">Flavoprotein</keyword>
<dbReference type="EC" id="1.4.3.16" evidence="4 12"/>
<evidence type="ECO:0000259" key="14">
    <source>
        <dbReference type="Pfam" id="PF00890"/>
    </source>
</evidence>
<comment type="cofactor">
    <cofactor evidence="1 13">
        <name>FAD</name>
        <dbReference type="ChEBI" id="CHEBI:57692"/>
    </cofactor>
</comment>
<dbReference type="RefSeq" id="WP_165133224.1">
    <property type="nucleotide sequence ID" value="NZ_CP049253.1"/>
</dbReference>
<dbReference type="PANTHER" id="PTHR42716:SF2">
    <property type="entry name" value="L-ASPARTATE OXIDASE, CHLOROPLASTIC"/>
    <property type="match status" value="1"/>
</dbReference>
<dbReference type="Gene3D" id="1.20.58.100">
    <property type="entry name" value="Fumarate reductase/succinate dehydrogenase flavoprotein-like, C-terminal domain"/>
    <property type="match status" value="1"/>
</dbReference>
<evidence type="ECO:0000256" key="4">
    <source>
        <dbReference type="ARBA" id="ARBA00012173"/>
    </source>
</evidence>
<protein>
    <recommendedName>
        <fullName evidence="5 12">L-aspartate oxidase</fullName>
        <ecNumber evidence="4 12">1.4.3.16</ecNumber>
    </recommendedName>
</protein>
<dbReference type="PANTHER" id="PTHR42716">
    <property type="entry name" value="L-ASPARTATE OXIDASE"/>
    <property type="match status" value="1"/>
</dbReference>
<name>A0ABS4ZKA6_9MICO</name>
<evidence type="ECO:0000256" key="9">
    <source>
        <dbReference type="ARBA" id="ARBA00023002"/>
    </source>
</evidence>
<evidence type="ECO:0000256" key="2">
    <source>
        <dbReference type="ARBA" id="ARBA00004950"/>
    </source>
</evidence>
<dbReference type="InterPro" id="IPR005288">
    <property type="entry name" value="NadB"/>
</dbReference>
<dbReference type="Proteomes" id="UP001519362">
    <property type="component" value="Unassembled WGS sequence"/>
</dbReference>
<dbReference type="InterPro" id="IPR036188">
    <property type="entry name" value="FAD/NAD-bd_sf"/>
</dbReference>
<dbReference type="SUPFAM" id="SSF56425">
    <property type="entry name" value="Succinate dehydrogenase/fumarate reductase flavoprotein, catalytic domain"/>
    <property type="match status" value="1"/>
</dbReference>
<evidence type="ECO:0000256" key="10">
    <source>
        <dbReference type="ARBA" id="ARBA00029426"/>
    </source>
</evidence>
<dbReference type="SUPFAM" id="SSF51905">
    <property type="entry name" value="FAD/NAD(P)-binding domain"/>
    <property type="match status" value="1"/>
</dbReference>
<evidence type="ECO:0000259" key="15">
    <source>
        <dbReference type="Pfam" id="PF02910"/>
    </source>
</evidence>
<gene>
    <name evidence="16" type="ORF">JOF34_002312</name>
</gene>
<dbReference type="Gene3D" id="3.50.50.60">
    <property type="entry name" value="FAD/NAD(P)-binding domain"/>
    <property type="match status" value="1"/>
</dbReference>
<dbReference type="InterPro" id="IPR037099">
    <property type="entry name" value="Fum_R/Succ_DH_flav-like_C_sf"/>
</dbReference>
<comment type="subcellular location">
    <subcellularLocation>
        <location evidence="13">Cytoplasm</location>
    </subcellularLocation>
</comment>
<accession>A0ABS4ZKA6</accession>
<keyword evidence="7 13" id="KW-0662">Pyridine nucleotide biosynthesis</keyword>
<comment type="caution">
    <text evidence="16">The sequence shown here is derived from an EMBL/GenBank/DDBJ whole genome shotgun (WGS) entry which is preliminary data.</text>
</comment>
<evidence type="ECO:0000256" key="13">
    <source>
        <dbReference type="RuleBase" id="RU362049"/>
    </source>
</evidence>
<evidence type="ECO:0000313" key="17">
    <source>
        <dbReference type="Proteomes" id="UP001519362"/>
    </source>
</evidence>
<evidence type="ECO:0000256" key="1">
    <source>
        <dbReference type="ARBA" id="ARBA00001974"/>
    </source>
</evidence>
<comment type="pathway">
    <text evidence="2 13">Cofactor biosynthesis; NAD(+) biosynthesis; iminoaspartate from L-aspartate (oxidase route): step 1/1.</text>
</comment>
<dbReference type="InterPro" id="IPR027477">
    <property type="entry name" value="Succ_DH/fumarate_Rdtase_cat_sf"/>
</dbReference>
<dbReference type="GO" id="GO:0008734">
    <property type="term" value="F:L-aspartate oxidase activity"/>
    <property type="evidence" value="ECO:0007669"/>
    <property type="project" value="UniProtKB-EC"/>
</dbReference>
<evidence type="ECO:0000256" key="6">
    <source>
        <dbReference type="ARBA" id="ARBA00022630"/>
    </source>
</evidence>
<dbReference type="InterPro" id="IPR015939">
    <property type="entry name" value="Fum_Rdtase/Succ_DH_flav-like_C"/>
</dbReference>
<keyword evidence="8 13" id="KW-0274">FAD</keyword>
<evidence type="ECO:0000256" key="8">
    <source>
        <dbReference type="ARBA" id="ARBA00022827"/>
    </source>
</evidence>
<evidence type="ECO:0000313" key="16">
    <source>
        <dbReference type="EMBL" id="MBP2437726.1"/>
    </source>
</evidence>
<evidence type="ECO:0000256" key="7">
    <source>
        <dbReference type="ARBA" id="ARBA00022642"/>
    </source>
</evidence>
<dbReference type="InterPro" id="IPR003953">
    <property type="entry name" value="FAD-dep_OxRdtase_2_FAD-bd"/>
</dbReference>
<organism evidence="16 17">
    <name type="scientific">Microbacterium amylolyticum</name>
    <dbReference type="NCBI Taxonomy" id="936337"/>
    <lineage>
        <taxon>Bacteria</taxon>
        <taxon>Bacillati</taxon>
        <taxon>Actinomycetota</taxon>
        <taxon>Actinomycetes</taxon>
        <taxon>Micrococcales</taxon>
        <taxon>Microbacteriaceae</taxon>
        <taxon>Microbacterium</taxon>
    </lineage>
</organism>
<comment type="catalytic activity">
    <reaction evidence="11">
        <text>L-aspartate + O2 = iminosuccinate + H2O2</text>
        <dbReference type="Rhea" id="RHEA:25876"/>
        <dbReference type="ChEBI" id="CHEBI:15379"/>
        <dbReference type="ChEBI" id="CHEBI:16240"/>
        <dbReference type="ChEBI" id="CHEBI:29991"/>
        <dbReference type="ChEBI" id="CHEBI:77875"/>
        <dbReference type="EC" id="1.4.3.16"/>
    </reaction>
    <physiologicalReaction direction="left-to-right" evidence="11">
        <dbReference type="Rhea" id="RHEA:25877"/>
    </physiologicalReaction>
</comment>
<keyword evidence="9 13" id="KW-0560">Oxidoreductase</keyword>
<feature type="domain" description="Fumarate reductase/succinate dehydrogenase flavoprotein-like C-terminal" evidence="15">
    <location>
        <begin position="415"/>
        <end position="489"/>
    </location>
</feature>
<keyword evidence="17" id="KW-1185">Reference proteome</keyword>
<evidence type="ECO:0000256" key="11">
    <source>
        <dbReference type="ARBA" id="ARBA00048305"/>
    </source>
</evidence>
<comment type="similarity">
    <text evidence="3 13">Belongs to the FAD-dependent oxidoreductase 2 family. NadB subfamily.</text>
</comment>
<dbReference type="PRINTS" id="PR00368">
    <property type="entry name" value="FADPNR"/>
</dbReference>
<comment type="function">
    <text evidence="10">Catalyzes the oxidation of L-aspartate to iminoaspartate, the first step in the de novo biosynthesis of NAD(+).</text>
</comment>
<feature type="domain" description="FAD-dependent oxidoreductase 2 FAD-binding" evidence="14">
    <location>
        <begin position="3"/>
        <end position="372"/>
    </location>
</feature>
<reference evidence="16 17" key="1">
    <citation type="submission" date="2021-03" db="EMBL/GenBank/DDBJ databases">
        <title>Sequencing the genomes of 1000 actinobacteria strains.</title>
        <authorList>
            <person name="Klenk H.-P."/>
        </authorList>
    </citation>
    <scope>NUCLEOTIDE SEQUENCE [LARGE SCALE GENOMIC DNA]</scope>
    <source>
        <strain evidence="16 17">DSM 24221</strain>
    </source>
</reference>